<evidence type="ECO:0000313" key="3">
    <source>
        <dbReference type="Proteomes" id="UP000299102"/>
    </source>
</evidence>
<reference evidence="2 3" key="1">
    <citation type="journal article" date="2019" name="Commun. Biol.">
        <title>The bagworm genome reveals a unique fibroin gene that provides high tensile strength.</title>
        <authorList>
            <person name="Kono N."/>
            <person name="Nakamura H."/>
            <person name="Ohtoshi R."/>
            <person name="Tomita M."/>
            <person name="Numata K."/>
            <person name="Arakawa K."/>
        </authorList>
    </citation>
    <scope>NUCLEOTIDE SEQUENCE [LARGE SCALE GENOMIC DNA]</scope>
</reference>
<evidence type="ECO:0000256" key="1">
    <source>
        <dbReference type="SAM" id="MobiDB-lite"/>
    </source>
</evidence>
<gene>
    <name evidence="2" type="ORF">EVAR_92827_1</name>
</gene>
<name>A0A4C1TAU4_EUMVA</name>
<evidence type="ECO:0000313" key="2">
    <source>
        <dbReference type="EMBL" id="GBP11286.1"/>
    </source>
</evidence>
<comment type="caution">
    <text evidence="2">The sequence shown here is derived from an EMBL/GenBank/DDBJ whole genome shotgun (WGS) entry which is preliminary data.</text>
</comment>
<dbReference type="AlphaFoldDB" id="A0A4C1TAU4"/>
<proteinExistence type="predicted"/>
<feature type="region of interest" description="Disordered" evidence="1">
    <location>
        <begin position="37"/>
        <end position="119"/>
    </location>
</feature>
<keyword evidence="3" id="KW-1185">Reference proteome</keyword>
<feature type="compositionally biased region" description="Basic and acidic residues" evidence="1">
    <location>
        <begin position="59"/>
        <end position="76"/>
    </location>
</feature>
<feature type="compositionally biased region" description="Basic and acidic residues" evidence="1">
    <location>
        <begin position="109"/>
        <end position="119"/>
    </location>
</feature>
<organism evidence="2 3">
    <name type="scientific">Eumeta variegata</name>
    <name type="common">Bagworm moth</name>
    <name type="synonym">Eumeta japonica</name>
    <dbReference type="NCBI Taxonomy" id="151549"/>
    <lineage>
        <taxon>Eukaryota</taxon>
        <taxon>Metazoa</taxon>
        <taxon>Ecdysozoa</taxon>
        <taxon>Arthropoda</taxon>
        <taxon>Hexapoda</taxon>
        <taxon>Insecta</taxon>
        <taxon>Pterygota</taxon>
        <taxon>Neoptera</taxon>
        <taxon>Endopterygota</taxon>
        <taxon>Lepidoptera</taxon>
        <taxon>Glossata</taxon>
        <taxon>Ditrysia</taxon>
        <taxon>Tineoidea</taxon>
        <taxon>Psychidae</taxon>
        <taxon>Oiketicinae</taxon>
        <taxon>Eumeta</taxon>
    </lineage>
</organism>
<feature type="compositionally biased region" description="Basic residues" evidence="1">
    <location>
        <begin position="77"/>
        <end position="94"/>
    </location>
</feature>
<dbReference type="EMBL" id="BGZK01000046">
    <property type="protein sequence ID" value="GBP11286.1"/>
    <property type="molecule type" value="Genomic_DNA"/>
</dbReference>
<protein>
    <submittedName>
        <fullName evidence="2">Uncharacterized protein</fullName>
    </submittedName>
</protein>
<dbReference type="Proteomes" id="UP000299102">
    <property type="component" value="Unassembled WGS sequence"/>
</dbReference>
<accession>A0A4C1TAU4</accession>
<sequence length="119" mass="13469">MKDSTRERARYKGDHQRATNPAAIVLKMEIVFNSNQITPSTVPRGAREDVSPAPPTPLDRARSLRAEPSNSKEKKLWKGIRGTKREQRVKRQRPCGRVSWLTQNGGTWKEGHALADTRP</sequence>